<accession>A0A9E5JSP0</accession>
<evidence type="ECO:0000313" key="2">
    <source>
        <dbReference type="EMBL" id="NHO66063.1"/>
    </source>
</evidence>
<dbReference type="InterPro" id="IPR036928">
    <property type="entry name" value="AS_sf"/>
</dbReference>
<keyword evidence="3" id="KW-1185">Reference proteome</keyword>
<evidence type="ECO:0000313" key="3">
    <source>
        <dbReference type="Proteomes" id="UP000787472"/>
    </source>
</evidence>
<name>A0A9E5JSP0_9GAMM</name>
<dbReference type="InterPro" id="IPR023631">
    <property type="entry name" value="Amidase_dom"/>
</dbReference>
<dbReference type="Proteomes" id="UP000787472">
    <property type="component" value="Unassembled WGS sequence"/>
</dbReference>
<dbReference type="AlphaFoldDB" id="A0A9E5JSP0"/>
<dbReference type="Pfam" id="PF01425">
    <property type="entry name" value="Amidase"/>
    <property type="match status" value="1"/>
</dbReference>
<proteinExistence type="predicted"/>
<sequence length="120" mass="12315">MAETITHSSLVFGICPACGSSGGSAVAVGVLPVTHTTGDGGSIRFPAPGCGLFAARRGTPLETHTSKLAMVAPRGGDLWWQGICGLENCVSTMAVCQASPKINIQCRVWDDVFGRGVPQG</sequence>
<reference evidence="2" key="1">
    <citation type="submission" date="2020-03" db="EMBL/GenBank/DDBJ databases">
        <authorList>
            <person name="Guo F."/>
        </authorList>
    </citation>
    <scope>NUCLEOTIDE SEQUENCE</scope>
    <source>
        <strain evidence="2">JCM 30134</strain>
    </source>
</reference>
<dbReference type="EMBL" id="JAAONZ010000007">
    <property type="protein sequence ID" value="NHO66063.1"/>
    <property type="molecule type" value="Genomic_DNA"/>
</dbReference>
<gene>
    <name evidence="2" type="ORF">G8770_10955</name>
</gene>
<organism evidence="2 3">
    <name type="scientific">Pseudomaricurvus hydrocarbonicus</name>
    <dbReference type="NCBI Taxonomy" id="1470433"/>
    <lineage>
        <taxon>Bacteria</taxon>
        <taxon>Pseudomonadati</taxon>
        <taxon>Pseudomonadota</taxon>
        <taxon>Gammaproteobacteria</taxon>
        <taxon>Cellvibrionales</taxon>
        <taxon>Cellvibrionaceae</taxon>
        <taxon>Pseudomaricurvus</taxon>
    </lineage>
</organism>
<dbReference type="SUPFAM" id="SSF75304">
    <property type="entry name" value="Amidase signature (AS) enzymes"/>
    <property type="match status" value="1"/>
</dbReference>
<comment type="caution">
    <text evidence="2">The sequence shown here is derived from an EMBL/GenBank/DDBJ whole genome shotgun (WGS) entry which is preliminary data.</text>
</comment>
<protein>
    <recommendedName>
        <fullName evidence="1">Amidase domain-containing protein</fullName>
    </recommendedName>
</protein>
<feature type="domain" description="Amidase" evidence="1">
    <location>
        <begin position="17"/>
        <end position="53"/>
    </location>
</feature>
<dbReference type="Gene3D" id="3.90.1300.10">
    <property type="entry name" value="Amidase signature (AS) domain"/>
    <property type="match status" value="1"/>
</dbReference>
<evidence type="ECO:0000259" key="1">
    <source>
        <dbReference type="Pfam" id="PF01425"/>
    </source>
</evidence>